<evidence type="ECO:0000256" key="4">
    <source>
        <dbReference type="ARBA" id="ARBA00023033"/>
    </source>
</evidence>
<dbReference type="PANTHER" id="PTHR46972">
    <property type="entry name" value="MONOOXYGENASE ASQM-RELATED"/>
    <property type="match status" value="1"/>
</dbReference>
<evidence type="ECO:0000259" key="5">
    <source>
        <dbReference type="Pfam" id="PF01494"/>
    </source>
</evidence>
<comment type="caution">
    <text evidence="6">The sequence shown here is derived from an EMBL/GenBank/DDBJ whole genome shotgun (WGS) entry which is preliminary data.</text>
</comment>
<dbReference type="Gene3D" id="3.50.50.60">
    <property type="entry name" value="FAD/NAD(P)-binding domain"/>
    <property type="match status" value="1"/>
</dbReference>
<feature type="domain" description="FAD-binding" evidence="5">
    <location>
        <begin position="14"/>
        <end position="365"/>
    </location>
</feature>
<keyword evidence="7" id="KW-1185">Reference proteome</keyword>
<reference evidence="6" key="1">
    <citation type="journal article" date="2023" name="Mol. Phylogenet. Evol.">
        <title>Genome-scale phylogeny and comparative genomics of the fungal order Sordariales.</title>
        <authorList>
            <person name="Hensen N."/>
            <person name="Bonometti L."/>
            <person name="Westerberg I."/>
            <person name="Brannstrom I.O."/>
            <person name="Guillou S."/>
            <person name="Cros-Aarteil S."/>
            <person name="Calhoun S."/>
            <person name="Haridas S."/>
            <person name="Kuo A."/>
            <person name="Mondo S."/>
            <person name="Pangilinan J."/>
            <person name="Riley R."/>
            <person name="LaButti K."/>
            <person name="Andreopoulos B."/>
            <person name="Lipzen A."/>
            <person name="Chen C."/>
            <person name="Yan M."/>
            <person name="Daum C."/>
            <person name="Ng V."/>
            <person name="Clum A."/>
            <person name="Steindorff A."/>
            <person name="Ohm R.A."/>
            <person name="Martin F."/>
            <person name="Silar P."/>
            <person name="Natvig D.O."/>
            <person name="Lalanne C."/>
            <person name="Gautier V."/>
            <person name="Ament-Velasquez S.L."/>
            <person name="Kruys A."/>
            <person name="Hutchinson M.I."/>
            <person name="Powell A.J."/>
            <person name="Barry K."/>
            <person name="Miller A.N."/>
            <person name="Grigoriev I.V."/>
            <person name="Debuchy R."/>
            <person name="Gladieux P."/>
            <person name="Hiltunen Thoren M."/>
            <person name="Johannesson H."/>
        </authorList>
    </citation>
    <scope>NUCLEOTIDE SEQUENCE</scope>
    <source>
        <strain evidence="6">PSN309</strain>
    </source>
</reference>
<keyword evidence="1" id="KW-0285">Flavoprotein</keyword>
<gene>
    <name evidence="6" type="ORF">QBC35DRAFT_241713</name>
</gene>
<evidence type="ECO:0000256" key="3">
    <source>
        <dbReference type="ARBA" id="ARBA00023002"/>
    </source>
</evidence>
<dbReference type="GO" id="GO:0071949">
    <property type="term" value="F:FAD binding"/>
    <property type="evidence" value="ECO:0007669"/>
    <property type="project" value="InterPro"/>
</dbReference>
<accession>A0AAN6X3D6</accession>
<dbReference type="InterPro" id="IPR036188">
    <property type="entry name" value="FAD/NAD-bd_sf"/>
</dbReference>
<evidence type="ECO:0000313" key="7">
    <source>
        <dbReference type="Proteomes" id="UP001302126"/>
    </source>
</evidence>
<keyword evidence="4" id="KW-0503">Monooxygenase</keyword>
<dbReference type="EMBL" id="MU864355">
    <property type="protein sequence ID" value="KAK4192140.1"/>
    <property type="molecule type" value="Genomic_DNA"/>
</dbReference>
<reference evidence="6" key="2">
    <citation type="submission" date="2023-05" db="EMBL/GenBank/DDBJ databases">
        <authorList>
            <consortium name="Lawrence Berkeley National Laboratory"/>
            <person name="Steindorff A."/>
            <person name="Hensen N."/>
            <person name="Bonometti L."/>
            <person name="Westerberg I."/>
            <person name="Brannstrom I.O."/>
            <person name="Guillou S."/>
            <person name="Cros-Aarteil S."/>
            <person name="Calhoun S."/>
            <person name="Haridas S."/>
            <person name="Kuo A."/>
            <person name="Mondo S."/>
            <person name="Pangilinan J."/>
            <person name="Riley R."/>
            <person name="Labutti K."/>
            <person name="Andreopoulos B."/>
            <person name="Lipzen A."/>
            <person name="Chen C."/>
            <person name="Yanf M."/>
            <person name="Daum C."/>
            <person name="Ng V."/>
            <person name="Clum A."/>
            <person name="Ohm R."/>
            <person name="Martin F."/>
            <person name="Silar P."/>
            <person name="Natvig D."/>
            <person name="Lalanne C."/>
            <person name="Gautier V."/>
            <person name="Ament-Velasquez S.L."/>
            <person name="Kruys A."/>
            <person name="Hutchinson M.I."/>
            <person name="Powell A.J."/>
            <person name="Barry K."/>
            <person name="Miller A.N."/>
            <person name="Grigoriev I.V."/>
            <person name="Debuchy R."/>
            <person name="Gladieux P."/>
            <person name="Thoren M.H."/>
            <person name="Johannesson H."/>
        </authorList>
    </citation>
    <scope>NUCLEOTIDE SEQUENCE</scope>
    <source>
        <strain evidence="6">PSN309</strain>
    </source>
</reference>
<dbReference type="Pfam" id="PF01494">
    <property type="entry name" value="FAD_binding_3"/>
    <property type="match status" value="1"/>
</dbReference>
<evidence type="ECO:0000313" key="6">
    <source>
        <dbReference type="EMBL" id="KAK4192140.1"/>
    </source>
</evidence>
<dbReference type="GO" id="GO:0004497">
    <property type="term" value="F:monooxygenase activity"/>
    <property type="evidence" value="ECO:0007669"/>
    <property type="project" value="UniProtKB-KW"/>
</dbReference>
<evidence type="ECO:0000256" key="1">
    <source>
        <dbReference type="ARBA" id="ARBA00022630"/>
    </source>
</evidence>
<organism evidence="6 7">
    <name type="scientific">Podospora australis</name>
    <dbReference type="NCBI Taxonomy" id="1536484"/>
    <lineage>
        <taxon>Eukaryota</taxon>
        <taxon>Fungi</taxon>
        <taxon>Dikarya</taxon>
        <taxon>Ascomycota</taxon>
        <taxon>Pezizomycotina</taxon>
        <taxon>Sordariomycetes</taxon>
        <taxon>Sordariomycetidae</taxon>
        <taxon>Sordariales</taxon>
        <taxon>Podosporaceae</taxon>
        <taxon>Podospora</taxon>
    </lineage>
</organism>
<dbReference type="PRINTS" id="PR00420">
    <property type="entry name" value="RNGMNOXGNASE"/>
</dbReference>
<keyword evidence="2" id="KW-0274">FAD</keyword>
<sequence length="412" mass="44957">MAKGNHFLEGKKIIVVGGGIAGSTFVAALDKLWDPRLQSPQVAVLDTNPRDVPGGYSLSLHGDSENGGLVTLRQLGLLDETLKHSIFGLRSGRFKMWDASWSELMSTKPKPWGNLPAANVRIQRSDLRQILLNRAEQGNAKFHWGVECTAVKRLDDGRIRVVAEDEFRTTTAHDCDFLVVADGAESKIRSVLRPKDGLQYAGAIQIGGKARFPGGIPHPIEDNWGLMLSGQGVCCYFAAVDGETVIWALSQQRPDPHTRSNLASPDQFLTLKQEALRLGHMFAEPFRTIVESTSPTSTFVAPAMEKPPFRHDSKELDGIVFIGDANHAVSAFAGNGANMALKDGWDLAENLCGGLSMRDAIAAYDRLGFARAAEALKTSHQRIDFGHCTSVKDSLFRAGLATGRWLMRLRGV</sequence>
<proteinExistence type="predicted"/>
<dbReference type="AlphaFoldDB" id="A0AAN6X3D6"/>
<dbReference type="InterPro" id="IPR002938">
    <property type="entry name" value="FAD-bd"/>
</dbReference>
<dbReference type="Proteomes" id="UP001302126">
    <property type="component" value="Unassembled WGS sequence"/>
</dbReference>
<protein>
    <recommendedName>
        <fullName evidence="5">FAD-binding domain-containing protein</fullName>
    </recommendedName>
</protein>
<name>A0AAN6X3D6_9PEZI</name>
<dbReference type="SUPFAM" id="SSF51905">
    <property type="entry name" value="FAD/NAD(P)-binding domain"/>
    <property type="match status" value="1"/>
</dbReference>
<evidence type="ECO:0000256" key="2">
    <source>
        <dbReference type="ARBA" id="ARBA00022827"/>
    </source>
</evidence>
<keyword evidence="3" id="KW-0560">Oxidoreductase</keyword>
<dbReference type="PANTHER" id="PTHR46972:SF1">
    <property type="entry name" value="FAD DEPENDENT OXIDOREDUCTASE DOMAIN-CONTAINING PROTEIN"/>
    <property type="match status" value="1"/>
</dbReference>